<evidence type="ECO:0000256" key="4">
    <source>
        <dbReference type="ARBA" id="ARBA00023128"/>
    </source>
</evidence>
<dbReference type="EMBL" id="CP111015">
    <property type="protein sequence ID" value="WAR03686.1"/>
    <property type="molecule type" value="Genomic_DNA"/>
</dbReference>
<organism evidence="7 8">
    <name type="scientific">Mya arenaria</name>
    <name type="common">Soft-shell clam</name>
    <dbReference type="NCBI Taxonomy" id="6604"/>
    <lineage>
        <taxon>Eukaryota</taxon>
        <taxon>Metazoa</taxon>
        <taxon>Spiralia</taxon>
        <taxon>Lophotrochozoa</taxon>
        <taxon>Mollusca</taxon>
        <taxon>Bivalvia</taxon>
        <taxon>Autobranchia</taxon>
        <taxon>Heteroconchia</taxon>
        <taxon>Euheterodonta</taxon>
        <taxon>Imparidentia</taxon>
        <taxon>Neoheterodontei</taxon>
        <taxon>Myida</taxon>
        <taxon>Myoidea</taxon>
        <taxon>Myidae</taxon>
        <taxon>Mya</taxon>
    </lineage>
</organism>
<evidence type="ECO:0000256" key="1">
    <source>
        <dbReference type="ARBA" id="ARBA00004273"/>
    </source>
</evidence>
<protein>
    <submittedName>
        <fullName evidence="7">Uncharacterized protein</fullName>
    </submittedName>
</protein>
<keyword evidence="3" id="KW-0809">Transit peptide</keyword>
<dbReference type="Gene3D" id="4.10.95.10">
    <property type="entry name" value="Cytochrome c oxidase, subunit VIa"/>
    <property type="match status" value="1"/>
</dbReference>
<keyword evidence="6" id="KW-1133">Transmembrane helix</keyword>
<dbReference type="InterPro" id="IPR001349">
    <property type="entry name" value="Cyt_c_oxidase_su6a"/>
</dbReference>
<keyword evidence="6" id="KW-0812">Transmembrane</keyword>
<gene>
    <name evidence="7" type="ORF">MAR_010244</name>
</gene>
<evidence type="ECO:0000256" key="6">
    <source>
        <dbReference type="SAM" id="Phobius"/>
    </source>
</evidence>
<dbReference type="Proteomes" id="UP001164746">
    <property type="component" value="Chromosome 4"/>
</dbReference>
<reference evidence="7" key="1">
    <citation type="submission" date="2022-11" db="EMBL/GenBank/DDBJ databases">
        <title>Centuries of genome instability and evolution in soft-shell clam transmissible cancer (bioRxiv).</title>
        <authorList>
            <person name="Hart S.F.M."/>
            <person name="Yonemitsu M.A."/>
            <person name="Giersch R.M."/>
            <person name="Beal B.F."/>
            <person name="Arriagada G."/>
            <person name="Davis B.W."/>
            <person name="Ostrander E.A."/>
            <person name="Goff S.P."/>
            <person name="Metzger M.J."/>
        </authorList>
    </citation>
    <scope>NUCLEOTIDE SEQUENCE</scope>
    <source>
        <strain evidence="7">MELC-2E11</strain>
        <tissue evidence="7">Siphon/mantle</tissue>
    </source>
</reference>
<evidence type="ECO:0000256" key="5">
    <source>
        <dbReference type="ARBA" id="ARBA00023136"/>
    </source>
</evidence>
<keyword evidence="5 6" id="KW-0472">Membrane</keyword>
<comment type="subcellular location">
    <subcellularLocation>
        <location evidence="1">Mitochondrion inner membrane</location>
    </subcellularLocation>
</comment>
<name>A0ABY7E951_MYAAR</name>
<dbReference type="InterPro" id="IPR036418">
    <property type="entry name" value="Cyt_c_oxidase_su6a_sf"/>
</dbReference>
<dbReference type="Pfam" id="PF02046">
    <property type="entry name" value="COX6A"/>
    <property type="match status" value="1"/>
</dbReference>
<evidence type="ECO:0000313" key="7">
    <source>
        <dbReference type="EMBL" id="WAR03686.1"/>
    </source>
</evidence>
<evidence type="ECO:0000313" key="8">
    <source>
        <dbReference type="Proteomes" id="UP001164746"/>
    </source>
</evidence>
<evidence type="ECO:0000256" key="2">
    <source>
        <dbReference type="ARBA" id="ARBA00022792"/>
    </source>
</evidence>
<keyword evidence="2" id="KW-0999">Mitochondrion inner membrane</keyword>
<evidence type="ECO:0000256" key="3">
    <source>
        <dbReference type="ARBA" id="ARBA00022946"/>
    </source>
</evidence>
<accession>A0ABY7E951</accession>
<feature type="transmembrane region" description="Helical" evidence="6">
    <location>
        <begin position="12"/>
        <end position="29"/>
    </location>
</feature>
<proteinExistence type="predicted"/>
<keyword evidence="4" id="KW-0496">Mitochondrion</keyword>
<sequence length="86" mass="10379">MEVKEITMYKRVSYGFLFPFLALYSYYIATNHHDIKPLPDYPYFRINTKPFPWGDGRTPLFNYKIIKAGNQEHFGHLKTREEEEEE</sequence>
<dbReference type="SUPFAM" id="SSF81411">
    <property type="entry name" value="Mitochondrial cytochrome c oxidase subunit VIa"/>
    <property type="match status" value="1"/>
</dbReference>
<keyword evidence="8" id="KW-1185">Reference proteome</keyword>